<sequence>MVLFKCLFLLAYTTLAFANYECGSLPPTFPKSAKGNRISGGSVATPNSIPYQARLVLEKDGNKIKLCGGSLVELKPGNGSQWVLTAAHCAYYAEYRRNFTPDEVHVILGAHRPNEKESTQHTVGAKRIISHPRYDDAAIVYDLSLVLLKEYVIYNNEIRSACLPKPDEPVPLDV</sequence>
<dbReference type="PANTHER" id="PTHR24252">
    <property type="entry name" value="ACROSIN-RELATED"/>
    <property type="match status" value="1"/>
</dbReference>
<evidence type="ECO:0000256" key="1">
    <source>
        <dbReference type="ARBA" id="ARBA00023157"/>
    </source>
</evidence>
<dbReference type="Gene3D" id="2.40.10.10">
    <property type="entry name" value="Trypsin-like serine proteases"/>
    <property type="match status" value="1"/>
</dbReference>
<evidence type="ECO:0000256" key="2">
    <source>
        <dbReference type="SAM" id="SignalP"/>
    </source>
</evidence>
<dbReference type="FunFam" id="2.40.10.10:FF:000068">
    <property type="entry name" value="transmembrane protease serine 2"/>
    <property type="match status" value="1"/>
</dbReference>
<name>A0A1Y3ETV7_9BILA</name>
<dbReference type="PROSITE" id="PS50240">
    <property type="entry name" value="TRYPSIN_DOM"/>
    <property type="match status" value="1"/>
</dbReference>
<evidence type="ECO:0000313" key="5">
    <source>
        <dbReference type="Proteomes" id="UP000243006"/>
    </source>
</evidence>
<organism evidence="4 5">
    <name type="scientific">Trichinella nativa</name>
    <dbReference type="NCBI Taxonomy" id="6335"/>
    <lineage>
        <taxon>Eukaryota</taxon>
        <taxon>Metazoa</taxon>
        <taxon>Ecdysozoa</taxon>
        <taxon>Nematoda</taxon>
        <taxon>Enoplea</taxon>
        <taxon>Dorylaimia</taxon>
        <taxon>Trichinellida</taxon>
        <taxon>Trichinellidae</taxon>
        <taxon>Trichinella</taxon>
    </lineage>
</organism>
<feature type="chain" id="PRO_5010985228" description="Peptidase S1 domain-containing protein" evidence="2">
    <location>
        <begin position="19"/>
        <end position="174"/>
    </location>
</feature>
<comment type="caution">
    <text evidence="4">The sequence shown here is derived from an EMBL/GenBank/DDBJ whole genome shotgun (WGS) entry which is preliminary data.</text>
</comment>
<keyword evidence="1" id="KW-1015">Disulfide bond</keyword>
<evidence type="ECO:0000313" key="4">
    <source>
        <dbReference type="EMBL" id="OUC46498.1"/>
    </source>
</evidence>
<dbReference type="GO" id="GO:0004252">
    <property type="term" value="F:serine-type endopeptidase activity"/>
    <property type="evidence" value="ECO:0007669"/>
    <property type="project" value="InterPro"/>
</dbReference>
<dbReference type="PROSITE" id="PS00134">
    <property type="entry name" value="TRYPSIN_HIS"/>
    <property type="match status" value="1"/>
</dbReference>
<feature type="domain" description="Peptidase S1" evidence="3">
    <location>
        <begin position="38"/>
        <end position="174"/>
    </location>
</feature>
<dbReference type="PANTHER" id="PTHR24252:SF7">
    <property type="entry name" value="HYALIN"/>
    <property type="match status" value="1"/>
</dbReference>
<feature type="non-terminal residue" evidence="4">
    <location>
        <position position="174"/>
    </location>
</feature>
<proteinExistence type="predicted"/>
<dbReference type="AlphaFoldDB" id="A0A1Y3ETV7"/>
<dbReference type="InterPro" id="IPR018114">
    <property type="entry name" value="TRYPSIN_HIS"/>
</dbReference>
<protein>
    <recommendedName>
        <fullName evidence="3">Peptidase S1 domain-containing protein</fullName>
    </recommendedName>
</protein>
<dbReference type="InterPro" id="IPR009003">
    <property type="entry name" value="Peptidase_S1_PA"/>
</dbReference>
<dbReference type="EMBL" id="LVZM01006657">
    <property type="protein sequence ID" value="OUC46498.1"/>
    <property type="molecule type" value="Genomic_DNA"/>
</dbReference>
<accession>A0A1Y3ETV7</accession>
<gene>
    <name evidence="4" type="ORF">D917_01603</name>
</gene>
<keyword evidence="2" id="KW-0732">Signal</keyword>
<feature type="signal peptide" evidence="2">
    <location>
        <begin position="1"/>
        <end position="18"/>
    </location>
</feature>
<dbReference type="SMART" id="SM00020">
    <property type="entry name" value="Tryp_SPc"/>
    <property type="match status" value="1"/>
</dbReference>
<dbReference type="InterPro" id="IPR043504">
    <property type="entry name" value="Peptidase_S1_PA_chymotrypsin"/>
</dbReference>
<evidence type="ECO:0000259" key="3">
    <source>
        <dbReference type="PROSITE" id="PS50240"/>
    </source>
</evidence>
<dbReference type="GO" id="GO:0006508">
    <property type="term" value="P:proteolysis"/>
    <property type="evidence" value="ECO:0007669"/>
    <property type="project" value="InterPro"/>
</dbReference>
<dbReference type="Proteomes" id="UP000243006">
    <property type="component" value="Unassembled WGS sequence"/>
</dbReference>
<dbReference type="InterPro" id="IPR001254">
    <property type="entry name" value="Trypsin_dom"/>
</dbReference>
<dbReference type="SUPFAM" id="SSF50494">
    <property type="entry name" value="Trypsin-like serine proteases"/>
    <property type="match status" value="1"/>
</dbReference>
<reference evidence="4 5" key="1">
    <citation type="submission" date="2015-04" db="EMBL/GenBank/DDBJ databases">
        <title>Draft genome of the roundworm Trichinella nativa.</title>
        <authorList>
            <person name="Mitreva M."/>
        </authorList>
    </citation>
    <scope>NUCLEOTIDE SEQUENCE [LARGE SCALE GENOMIC DNA]</scope>
    <source>
        <strain evidence="4 5">ISS45</strain>
    </source>
</reference>
<dbReference type="Pfam" id="PF00089">
    <property type="entry name" value="Trypsin"/>
    <property type="match status" value="1"/>
</dbReference>